<protein>
    <submittedName>
        <fullName evidence="1">7563_t:CDS:1</fullName>
    </submittedName>
</protein>
<comment type="caution">
    <text evidence="1">The sequence shown here is derived from an EMBL/GenBank/DDBJ whole genome shotgun (WGS) entry which is preliminary data.</text>
</comment>
<evidence type="ECO:0000313" key="2">
    <source>
        <dbReference type="Proteomes" id="UP000789366"/>
    </source>
</evidence>
<gene>
    <name evidence="1" type="ORF">SPELUC_LOCUS9051</name>
</gene>
<sequence>MWEKKDKGAKKTIPVADVPELQDLKNYLKSQGLKSISAAELGINNEKKQTDDKKSEKSSLLIAFLEPVYHEVQFMKFYKATLENKDGNFTCSFGEKYLKNYSREKKICFLKLETAGKENKEKAIQNKEVLKKELTEKAKIIISLLEKETKNNWSFRIDSQPFSIYLENSENPHLRFLISNFAKNQVILDNNPALNHLKNVYVDLTKIDIYHLFKDIQERIKIVEK</sequence>
<proteinExistence type="predicted"/>
<name>A0ACA9NGX0_9GLOM</name>
<dbReference type="EMBL" id="CAJVPW010014552">
    <property type="protein sequence ID" value="CAG8654749.1"/>
    <property type="molecule type" value="Genomic_DNA"/>
</dbReference>
<organism evidence="1 2">
    <name type="scientific">Cetraspora pellucida</name>
    <dbReference type="NCBI Taxonomy" id="1433469"/>
    <lineage>
        <taxon>Eukaryota</taxon>
        <taxon>Fungi</taxon>
        <taxon>Fungi incertae sedis</taxon>
        <taxon>Mucoromycota</taxon>
        <taxon>Glomeromycotina</taxon>
        <taxon>Glomeromycetes</taxon>
        <taxon>Diversisporales</taxon>
        <taxon>Gigasporaceae</taxon>
        <taxon>Cetraspora</taxon>
    </lineage>
</organism>
<evidence type="ECO:0000313" key="1">
    <source>
        <dbReference type="EMBL" id="CAG8654749.1"/>
    </source>
</evidence>
<keyword evidence="2" id="KW-1185">Reference proteome</keyword>
<accession>A0ACA9NGX0</accession>
<reference evidence="1" key="1">
    <citation type="submission" date="2021-06" db="EMBL/GenBank/DDBJ databases">
        <authorList>
            <person name="Kallberg Y."/>
            <person name="Tangrot J."/>
            <person name="Rosling A."/>
        </authorList>
    </citation>
    <scope>NUCLEOTIDE SEQUENCE</scope>
    <source>
        <strain evidence="1">28 12/20/2015</strain>
    </source>
</reference>
<dbReference type="Proteomes" id="UP000789366">
    <property type="component" value="Unassembled WGS sequence"/>
</dbReference>